<evidence type="ECO:0000256" key="8">
    <source>
        <dbReference type="ARBA" id="ARBA00022701"/>
    </source>
</evidence>
<reference evidence="20 21" key="1">
    <citation type="submission" date="2024-05" db="EMBL/GenBank/DDBJ databases">
        <title>A draft genome resource for the thread blight pathogen Marasmius tenuissimus strain MS-2.</title>
        <authorList>
            <person name="Yulfo-Soto G.E."/>
            <person name="Baruah I.K."/>
            <person name="Amoako-Attah I."/>
            <person name="Bukari Y."/>
            <person name="Meinhardt L.W."/>
            <person name="Bailey B.A."/>
            <person name="Cohen S.P."/>
        </authorList>
    </citation>
    <scope>NUCLEOTIDE SEQUENCE [LARGE SCALE GENOMIC DNA]</scope>
    <source>
        <strain evidence="20 21">MS-2</strain>
    </source>
</reference>
<dbReference type="Pfam" id="PF08651">
    <property type="entry name" value="DASH_Duo1"/>
    <property type="match status" value="1"/>
</dbReference>
<proteinExistence type="inferred from homology"/>
<evidence type="ECO:0000256" key="10">
    <source>
        <dbReference type="ARBA" id="ARBA00022829"/>
    </source>
</evidence>
<organism evidence="20 21">
    <name type="scientific">Marasmius tenuissimus</name>
    <dbReference type="NCBI Taxonomy" id="585030"/>
    <lineage>
        <taxon>Eukaryota</taxon>
        <taxon>Fungi</taxon>
        <taxon>Dikarya</taxon>
        <taxon>Basidiomycota</taxon>
        <taxon>Agaricomycotina</taxon>
        <taxon>Agaricomycetes</taxon>
        <taxon>Agaricomycetidae</taxon>
        <taxon>Agaricales</taxon>
        <taxon>Marasmiineae</taxon>
        <taxon>Marasmiaceae</taxon>
        <taxon>Marasmius</taxon>
    </lineage>
</organism>
<evidence type="ECO:0000256" key="11">
    <source>
        <dbReference type="ARBA" id="ARBA00022838"/>
    </source>
</evidence>
<evidence type="ECO:0000256" key="9">
    <source>
        <dbReference type="ARBA" id="ARBA00022776"/>
    </source>
</evidence>
<feature type="region of interest" description="Disordered" evidence="19">
    <location>
        <begin position="194"/>
        <end position="304"/>
    </location>
</feature>
<accession>A0ABR3AFA0</accession>
<keyword evidence="14" id="KW-0539">Nucleus</keyword>
<keyword evidence="12" id="KW-0175">Coiled coil</keyword>
<keyword evidence="21" id="KW-1185">Reference proteome</keyword>
<evidence type="ECO:0000256" key="18">
    <source>
        <dbReference type="ARBA" id="ARBA00044358"/>
    </source>
</evidence>
<feature type="compositionally biased region" description="Basic and acidic residues" evidence="19">
    <location>
        <begin position="194"/>
        <end position="240"/>
    </location>
</feature>
<protein>
    <recommendedName>
        <fullName evidence="17">DASH complex subunit DUO1</fullName>
    </recommendedName>
    <alternativeName>
        <fullName evidence="18">Outer kinetochore protein DUO1</fullName>
    </alternativeName>
</protein>
<evidence type="ECO:0000256" key="4">
    <source>
        <dbReference type="ARBA" id="ARBA00005366"/>
    </source>
</evidence>
<evidence type="ECO:0000256" key="14">
    <source>
        <dbReference type="ARBA" id="ARBA00023242"/>
    </source>
</evidence>
<gene>
    <name evidence="20" type="ORF">AAF712_000166</name>
</gene>
<dbReference type="PANTHER" id="PTHR28216:SF1">
    <property type="entry name" value="DASH COMPLEX SUBUNIT DUO1"/>
    <property type="match status" value="1"/>
</dbReference>
<evidence type="ECO:0000313" key="20">
    <source>
        <dbReference type="EMBL" id="KAL0072403.1"/>
    </source>
</evidence>
<dbReference type="PANTHER" id="PTHR28216">
    <property type="entry name" value="DASH COMPLEX SUBUNIT DUO1"/>
    <property type="match status" value="1"/>
</dbReference>
<evidence type="ECO:0000256" key="13">
    <source>
        <dbReference type="ARBA" id="ARBA00023212"/>
    </source>
</evidence>
<evidence type="ECO:0000256" key="17">
    <source>
        <dbReference type="ARBA" id="ARBA00044152"/>
    </source>
</evidence>
<keyword evidence="6" id="KW-0963">Cytoplasm</keyword>
<comment type="caution">
    <text evidence="20">The sequence shown here is derived from an EMBL/GenBank/DDBJ whole genome shotgun (WGS) entry which is preliminary data.</text>
</comment>
<comment type="similarity">
    <text evidence="4">Belongs to the DASH complex DUO1 family.</text>
</comment>
<keyword evidence="5" id="KW-0158">Chromosome</keyword>
<feature type="region of interest" description="Disordered" evidence="19">
    <location>
        <begin position="63"/>
        <end position="101"/>
    </location>
</feature>
<evidence type="ECO:0000256" key="6">
    <source>
        <dbReference type="ARBA" id="ARBA00022490"/>
    </source>
</evidence>
<keyword evidence="8" id="KW-0493">Microtubule</keyword>
<dbReference type="InterPro" id="IPR013960">
    <property type="entry name" value="DASH_Duo1"/>
</dbReference>
<dbReference type="Proteomes" id="UP001437256">
    <property type="component" value="Unassembled WGS sequence"/>
</dbReference>
<keyword evidence="16" id="KW-0137">Centromere</keyword>
<evidence type="ECO:0000256" key="7">
    <source>
        <dbReference type="ARBA" id="ARBA00022618"/>
    </source>
</evidence>
<keyword evidence="10" id="KW-0159">Chromosome partition</keyword>
<feature type="compositionally biased region" description="Low complexity" evidence="19">
    <location>
        <begin position="257"/>
        <end position="282"/>
    </location>
</feature>
<evidence type="ECO:0000256" key="15">
    <source>
        <dbReference type="ARBA" id="ARBA00023306"/>
    </source>
</evidence>
<dbReference type="EMBL" id="JBBXMP010000001">
    <property type="protein sequence ID" value="KAL0072403.1"/>
    <property type="molecule type" value="Genomic_DNA"/>
</dbReference>
<comment type="subcellular location">
    <subcellularLocation>
        <location evidence="3">Chromosome</location>
        <location evidence="3">Centromere</location>
        <location evidence="3">Kinetochore</location>
    </subcellularLocation>
    <subcellularLocation>
        <location evidence="2">Cytoplasm</location>
        <location evidence="2">Cytoskeleton</location>
        <location evidence="2">Spindle</location>
    </subcellularLocation>
    <subcellularLocation>
        <location evidence="1">Nucleus</location>
    </subcellularLocation>
</comment>
<sequence length="304" mass="34056">MQEADFSDDIRIPSTSRLMSESPMLPARTSTSYDDPDLSISDLSISDRTAIQSKPFSLLAQPLVQAHEEEDDGGSLAAEGEEKEREVVSDGDEVDEEERRANAQRLVTRQREEKLQRDIAVLKKLNSAFTAFNNALDDVGSANTRISEQLRDTEILLDKYMKILAKSEEFSRLIFDEEFEGAEADEEFIERERAEVAERERKEAERRALEAERERERKAREEQERLEREQRERVEKERATASRGAIRGVRGTRASMRGVRGAGTASRGAGTTRGRTPPTAASGQRSASATGRPSGIARGTTRHT</sequence>
<evidence type="ECO:0000256" key="3">
    <source>
        <dbReference type="ARBA" id="ARBA00004629"/>
    </source>
</evidence>
<keyword evidence="15" id="KW-0131">Cell cycle</keyword>
<evidence type="ECO:0000256" key="5">
    <source>
        <dbReference type="ARBA" id="ARBA00022454"/>
    </source>
</evidence>
<evidence type="ECO:0000256" key="1">
    <source>
        <dbReference type="ARBA" id="ARBA00004123"/>
    </source>
</evidence>
<evidence type="ECO:0000256" key="12">
    <source>
        <dbReference type="ARBA" id="ARBA00023054"/>
    </source>
</evidence>
<evidence type="ECO:0000256" key="16">
    <source>
        <dbReference type="ARBA" id="ARBA00023328"/>
    </source>
</evidence>
<feature type="region of interest" description="Disordered" evidence="19">
    <location>
        <begin position="1"/>
        <end position="37"/>
    </location>
</feature>
<keyword evidence="11" id="KW-0995">Kinetochore</keyword>
<evidence type="ECO:0000256" key="2">
    <source>
        <dbReference type="ARBA" id="ARBA00004186"/>
    </source>
</evidence>
<keyword evidence="13" id="KW-0206">Cytoskeleton</keyword>
<evidence type="ECO:0000313" key="21">
    <source>
        <dbReference type="Proteomes" id="UP001437256"/>
    </source>
</evidence>
<keyword evidence="7" id="KW-0132">Cell division</keyword>
<evidence type="ECO:0000256" key="19">
    <source>
        <dbReference type="SAM" id="MobiDB-lite"/>
    </source>
</evidence>
<keyword evidence="9" id="KW-0498">Mitosis</keyword>
<name>A0ABR3AFA0_9AGAR</name>